<accession>A0A9P4Q1K5</accession>
<feature type="region of interest" description="Disordered" evidence="1">
    <location>
        <begin position="238"/>
        <end position="338"/>
    </location>
</feature>
<dbReference type="EMBL" id="MU003861">
    <property type="protein sequence ID" value="KAF2716796.1"/>
    <property type="molecule type" value="Genomic_DNA"/>
</dbReference>
<dbReference type="AlphaFoldDB" id="A0A9P4Q1K5"/>
<protein>
    <recommendedName>
        <fullName evidence="4">ARS binding protein 2</fullName>
    </recommendedName>
</protein>
<comment type="caution">
    <text evidence="2">The sequence shown here is derived from an EMBL/GenBank/DDBJ whole genome shotgun (WGS) entry which is preliminary data.</text>
</comment>
<feature type="region of interest" description="Disordered" evidence="1">
    <location>
        <begin position="48"/>
        <end position="89"/>
    </location>
</feature>
<dbReference type="InterPro" id="IPR018562">
    <property type="entry name" value="ARS-binding_2"/>
</dbReference>
<keyword evidence="3" id="KW-1185">Reference proteome</keyword>
<feature type="compositionally biased region" description="Basic and acidic residues" evidence="1">
    <location>
        <begin position="494"/>
        <end position="512"/>
    </location>
</feature>
<sequence length="762" mass="83288">MYGQQSASAGAGPDHHSYYLSNSSPSIGNSNFPSPLFFDSSFTDSPQHLQSATKLSPSSNHPTAVTNLGQDSLRNAKEAPQQRSLPSRNVSAEDIADSFVGFILYCNPQFGLDVDTSDLRSSFLSPPKSDDNSFHTFDLFRLIEKLDSKEIKTWGQLALDLGVQPPDVSKGQSSQKVQQYTVRLKRWMRAMHIDAFFEFLLGKQHIYFTDIPPLSNPYPAAGRDGVLAEEDLAIRAIDPNFRPKRGRRRNSDIEQEATEGLDKPPQEPNSSFPQSGHPDHFSGNPWAIASAVTPQSLAPWSARTPHSAATTTVPSNLRWQLQGPPGNNPSTPHPLSAIPTTMASHIDAAFDNEPQSATTPSSRKRRRHGPAVSSAWTSTLNPGAKPRGRPPASRSLQEGPYGTFPSRPSVERSPKTPARELETGLQERDEAVHPPVMPPPPPYRQNSNGSTGGKRMSLSLKVPENVGRPVRLATPPPTLLVNGESDLNENPALQRDDYPSSDSGRDLAESEPTRVSQNSHDTSNNFDFESMKRVLTSDLLRAELVGRATRLTGDEARRLAQAMLERLHVAQSLPGSNASNGEVARLTAASWLGLGNLLNVPLGLAISPGKKIRVAYFRTDVDGYEDPVSAQEVEAPPADNGIREIFSVCWRVSMGACAGQFDMKDIELGRHSQGVLEDEHDAVLRYITEAADNVGAKNGRWAGEAVTDFARRHLQHAGDANDDDGIDWKARYKAMEFGTKIVRGELNRVKARILENVLDALA</sequence>
<proteinExistence type="predicted"/>
<feature type="compositionally biased region" description="Polar residues" evidence="1">
    <location>
        <begin position="513"/>
        <end position="524"/>
    </location>
</feature>
<dbReference type="Pfam" id="PF09441">
    <property type="entry name" value="Abp2"/>
    <property type="match status" value="1"/>
</dbReference>
<name>A0A9P4Q1K5_9PEZI</name>
<gene>
    <name evidence="2" type="ORF">K431DRAFT_278181</name>
</gene>
<dbReference type="GO" id="GO:0003688">
    <property type="term" value="F:DNA replication origin binding"/>
    <property type="evidence" value="ECO:0007669"/>
    <property type="project" value="TreeGrafter"/>
</dbReference>
<reference evidence="2" key="1">
    <citation type="journal article" date="2020" name="Stud. Mycol.">
        <title>101 Dothideomycetes genomes: a test case for predicting lifestyles and emergence of pathogens.</title>
        <authorList>
            <person name="Haridas S."/>
            <person name="Albert R."/>
            <person name="Binder M."/>
            <person name="Bloem J."/>
            <person name="Labutti K."/>
            <person name="Salamov A."/>
            <person name="Andreopoulos B."/>
            <person name="Baker S."/>
            <person name="Barry K."/>
            <person name="Bills G."/>
            <person name="Bluhm B."/>
            <person name="Cannon C."/>
            <person name="Castanera R."/>
            <person name="Culley D."/>
            <person name="Daum C."/>
            <person name="Ezra D."/>
            <person name="Gonzalez J."/>
            <person name="Henrissat B."/>
            <person name="Kuo A."/>
            <person name="Liang C."/>
            <person name="Lipzen A."/>
            <person name="Lutzoni F."/>
            <person name="Magnuson J."/>
            <person name="Mondo S."/>
            <person name="Nolan M."/>
            <person name="Ohm R."/>
            <person name="Pangilinan J."/>
            <person name="Park H.-J."/>
            <person name="Ramirez L."/>
            <person name="Alfaro M."/>
            <person name="Sun H."/>
            <person name="Tritt A."/>
            <person name="Yoshinaga Y."/>
            <person name="Zwiers L.-H."/>
            <person name="Turgeon B."/>
            <person name="Goodwin S."/>
            <person name="Spatafora J."/>
            <person name="Crous P."/>
            <person name="Grigoriev I."/>
        </authorList>
    </citation>
    <scope>NUCLEOTIDE SEQUENCE</scope>
    <source>
        <strain evidence="2">CBS 116435</strain>
    </source>
</reference>
<dbReference type="OrthoDB" id="2104370at2759"/>
<evidence type="ECO:0000313" key="2">
    <source>
        <dbReference type="EMBL" id="KAF2716796.1"/>
    </source>
</evidence>
<organism evidence="2 3">
    <name type="scientific">Polychaeton citri CBS 116435</name>
    <dbReference type="NCBI Taxonomy" id="1314669"/>
    <lineage>
        <taxon>Eukaryota</taxon>
        <taxon>Fungi</taxon>
        <taxon>Dikarya</taxon>
        <taxon>Ascomycota</taxon>
        <taxon>Pezizomycotina</taxon>
        <taxon>Dothideomycetes</taxon>
        <taxon>Dothideomycetidae</taxon>
        <taxon>Capnodiales</taxon>
        <taxon>Capnodiaceae</taxon>
        <taxon>Polychaeton</taxon>
    </lineage>
</organism>
<dbReference type="PANTHER" id="PTHR42048:SF1">
    <property type="entry name" value="ARS-BINDING PROTEIN 2"/>
    <property type="match status" value="1"/>
</dbReference>
<dbReference type="Proteomes" id="UP000799441">
    <property type="component" value="Unassembled WGS sequence"/>
</dbReference>
<feature type="compositionally biased region" description="Polar residues" evidence="1">
    <location>
        <begin position="48"/>
        <end position="73"/>
    </location>
</feature>
<feature type="compositionally biased region" description="Polar residues" evidence="1">
    <location>
        <begin position="307"/>
        <end position="319"/>
    </location>
</feature>
<evidence type="ECO:0000256" key="1">
    <source>
        <dbReference type="SAM" id="MobiDB-lite"/>
    </source>
</evidence>
<evidence type="ECO:0008006" key="4">
    <source>
        <dbReference type="Google" id="ProtNLM"/>
    </source>
</evidence>
<dbReference type="PANTHER" id="PTHR42048">
    <property type="entry name" value="ARS-BINDING PROTEIN 2"/>
    <property type="match status" value="1"/>
</dbReference>
<evidence type="ECO:0000313" key="3">
    <source>
        <dbReference type="Proteomes" id="UP000799441"/>
    </source>
</evidence>
<feature type="region of interest" description="Disordered" evidence="1">
    <location>
        <begin position="352"/>
        <end position="524"/>
    </location>
</feature>
<feature type="compositionally biased region" description="Basic and acidic residues" evidence="1">
    <location>
        <begin position="409"/>
        <end position="432"/>
    </location>
</feature>